<feature type="region of interest" description="Disordered" evidence="5">
    <location>
        <begin position="137"/>
        <end position="156"/>
    </location>
</feature>
<dbReference type="Gene3D" id="3.30.40.10">
    <property type="entry name" value="Zinc/RING finger domain, C3HC4 (zinc finger)"/>
    <property type="match status" value="1"/>
</dbReference>
<keyword evidence="1" id="KW-0479">Metal-binding</keyword>
<dbReference type="GO" id="GO:0008270">
    <property type="term" value="F:zinc ion binding"/>
    <property type="evidence" value="ECO:0007669"/>
    <property type="project" value="UniProtKB-KW"/>
</dbReference>
<dbReference type="AlphaFoldDB" id="M2PN20"/>
<proteinExistence type="predicted"/>
<evidence type="ECO:0000259" key="6">
    <source>
        <dbReference type="PROSITE" id="PS50089"/>
    </source>
</evidence>
<feature type="region of interest" description="Disordered" evidence="5">
    <location>
        <begin position="462"/>
        <end position="481"/>
    </location>
</feature>
<dbReference type="STRING" id="914234.M2PN20"/>
<dbReference type="InterPro" id="IPR001841">
    <property type="entry name" value="Znf_RING"/>
</dbReference>
<feature type="compositionally biased region" description="Polar residues" evidence="5">
    <location>
        <begin position="329"/>
        <end position="353"/>
    </location>
</feature>
<feature type="domain" description="RING-type" evidence="6">
    <location>
        <begin position="16"/>
        <end position="55"/>
    </location>
</feature>
<evidence type="ECO:0000313" key="7">
    <source>
        <dbReference type="EMBL" id="EMD37824.1"/>
    </source>
</evidence>
<evidence type="ECO:0000256" key="3">
    <source>
        <dbReference type="ARBA" id="ARBA00022833"/>
    </source>
</evidence>
<dbReference type="EMBL" id="KB445796">
    <property type="protein sequence ID" value="EMD37824.1"/>
    <property type="molecule type" value="Genomic_DNA"/>
</dbReference>
<keyword evidence="2 4" id="KW-0863">Zinc-finger</keyword>
<protein>
    <recommendedName>
        <fullName evidence="6">RING-type domain-containing protein</fullName>
    </recommendedName>
</protein>
<dbReference type="InterPro" id="IPR013083">
    <property type="entry name" value="Znf_RING/FYVE/PHD"/>
</dbReference>
<dbReference type="OrthoDB" id="1630758at2759"/>
<feature type="region of interest" description="Disordered" evidence="5">
    <location>
        <begin position="260"/>
        <end position="287"/>
    </location>
</feature>
<organism evidence="7 8">
    <name type="scientific">Ceriporiopsis subvermispora (strain B)</name>
    <name type="common">White-rot fungus</name>
    <name type="synonym">Gelatoporia subvermispora</name>
    <dbReference type="NCBI Taxonomy" id="914234"/>
    <lineage>
        <taxon>Eukaryota</taxon>
        <taxon>Fungi</taxon>
        <taxon>Dikarya</taxon>
        <taxon>Basidiomycota</taxon>
        <taxon>Agaricomycotina</taxon>
        <taxon>Agaricomycetes</taxon>
        <taxon>Polyporales</taxon>
        <taxon>Gelatoporiaceae</taxon>
        <taxon>Gelatoporia</taxon>
    </lineage>
</organism>
<dbReference type="PANTHER" id="PTHR10131">
    <property type="entry name" value="TNF RECEPTOR ASSOCIATED FACTOR"/>
    <property type="match status" value="1"/>
</dbReference>
<feature type="compositionally biased region" description="Basic and acidic residues" evidence="5">
    <location>
        <begin position="145"/>
        <end position="156"/>
    </location>
</feature>
<gene>
    <name evidence="7" type="ORF">CERSUDRAFT_105713</name>
</gene>
<dbReference type="SMART" id="SM00184">
    <property type="entry name" value="RING"/>
    <property type="match status" value="1"/>
</dbReference>
<dbReference type="PROSITE" id="PS50089">
    <property type="entry name" value="ZF_RING_2"/>
    <property type="match status" value="1"/>
</dbReference>
<keyword evidence="3" id="KW-0862">Zinc</keyword>
<dbReference type="SUPFAM" id="SSF57850">
    <property type="entry name" value="RING/U-box"/>
    <property type="match status" value="1"/>
</dbReference>
<evidence type="ECO:0000256" key="4">
    <source>
        <dbReference type="PROSITE-ProRule" id="PRU00175"/>
    </source>
</evidence>
<reference evidence="7 8" key="1">
    <citation type="journal article" date="2012" name="Proc. Natl. Acad. Sci. U.S.A.">
        <title>Comparative genomics of Ceriporiopsis subvermispora and Phanerochaete chrysosporium provide insight into selective ligninolysis.</title>
        <authorList>
            <person name="Fernandez-Fueyo E."/>
            <person name="Ruiz-Duenas F.J."/>
            <person name="Ferreira P."/>
            <person name="Floudas D."/>
            <person name="Hibbett D.S."/>
            <person name="Canessa P."/>
            <person name="Larrondo L.F."/>
            <person name="James T.Y."/>
            <person name="Seelenfreund D."/>
            <person name="Lobos S."/>
            <person name="Polanco R."/>
            <person name="Tello M."/>
            <person name="Honda Y."/>
            <person name="Watanabe T."/>
            <person name="Watanabe T."/>
            <person name="Ryu J.S."/>
            <person name="Kubicek C.P."/>
            <person name="Schmoll M."/>
            <person name="Gaskell J."/>
            <person name="Hammel K.E."/>
            <person name="St John F.J."/>
            <person name="Vanden Wymelenberg A."/>
            <person name="Sabat G."/>
            <person name="Splinter BonDurant S."/>
            <person name="Syed K."/>
            <person name="Yadav J.S."/>
            <person name="Doddapaneni H."/>
            <person name="Subramanian V."/>
            <person name="Lavin J.L."/>
            <person name="Oguiza J.A."/>
            <person name="Perez G."/>
            <person name="Pisabarro A.G."/>
            <person name="Ramirez L."/>
            <person name="Santoyo F."/>
            <person name="Master E."/>
            <person name="Coutinho P.M."/>
            <person name="Henrissat B."/>
            <person name="Lombard V."/>
            <person name="Magnuson J.K."/>
            <person name="Kuees U."/>
            <person name="Hori C."/>
            <person name="Igarashi K."/>
            <person name="Samejima M."/>
            <person name="Held B.W."/>
            <person name="Barry K.W."/>
            <person name="LaButti K.M."/>
            <person name="Lapidus A."/>
            <person name="Lindquist E.A."/>
            <person name="Lucas S.M."/>
            <person name="Riley R."/>
            <person name="Salamov A.A."/>
            <person name="Hoffmeister D."/>
            <person name="Schwenk D."/>
            <person name="Hadar Y."/>
            <person name="Yarden O."/>
            <person name="de Vries R.P."/>
            <person name="Wiebenga A."/>
            <person name="Stenlid J."/>
            <person name="Eastwood D."/>
            <person name="Grigoriev I.V."/>
            <person name="Berka R.M."/>
            <person name="Blanchette R.A."/>
            <person name="Kersten P."/>
            <person name="Martinez A.T."/>
            <person name="Vicuna R."/>
            <person name="Cullen D."/>
        </authorList>
    </citation>
    <scope>NUCLEOTIDE SEQUENCE [LARGE SCALE GENOMIC DNA]</scope>
    <source>
        <strain evidence="7 8">B</strain>
    </source>
</reference>
<name>M2PN20_CERS8</name>
<dbReference type="PROSITE" id="PS00518">
    <property type="entry name" value="ZF_RING_1"/>
    <property type="match status" value="1"/>
</dbReference>
<dbReference type="PANTHER" id="PTHR10131:SF94">
    <property type="entry name" value="TNF RECEPTOR-ASSOCIATED FACTOR 4"/>
    <property type="match status" value="1"/>
</dbReference>
<dbReference type="Proteomes" id="UP000016930">
    <property type="component" value="Unassembled WGS sequence"/>
</dbReference>
<evidence type="ECO:0000256" key="5">
    <source>
        <dbReference type="SAM" id="MobiDB-lite"/>
    </source>
</evidence>
<evidence type="ECO:0000313" key="8">
    <source>
        <dbReference type="Proteomes" id="UP000016930"/>
    </source>
</evidence>
<sequence>MSAYNYVENPNVNLVCCICRAPFFDPHTTRSCCHTFCYDCIARAISVSRQCPIDRLPLSLHDLTPADPVIRNLVEELIVECPYREAGCSYTCQRLLLPAHLKDVCEFAEVLCTHEQCCALVARKDLVDHWQTHRSRTHKPLTADVEQKDARPREADSEYTTTLEASVQTVAAPEDTLATENAMLRMRLSALEGVVHSLHRQMQAVQRALGPWYRLDNDTSGVSISTEDAGPVATLFHDITYSGTSEISYVDIHAEISEASAGEMRRPDSSPRQARRTESLSGVLPTRAEADAAELDIASYFPPADDDNVYDRQLPQPESRRERDRRPTVASTPQRSLSQTMQPLGSLPQSFTSPVPPAAHYSSVPYSPVPGFPPNPPYAAPAPGSGISIPPLDPTTSLPDTLASLHGSLVTLAGALGGIASAQTAEALRVGEELRGLRAGMHGLRMQVHDLLTVRAVQAGRDTSAPQAGPAGSAGDSVPGGGFGSGAPPWVAYGPRPPMGAYLHSVPPMPASVTKL</sequence>
<evidence type="ECO:0000256" key="2">
    <source>
        <dbReference type="ARBA" id="ARBA00022771"/>
    </source>
</evidence>
<evidence type="ECO:0000256" key="1">
    <source>
        <dbReference type="ARBA" id="ARBA00022723"/>
    </source>
</evidence>
<keyword evidence="8" id="KW-1185">Reference proteome</keyword>
<dbReference type="SUPFAM" id="SSF49599">
    <property type="entry name" value="TRAF domain-like"/>
    <property type="match status" value="1"/>
</dbReference>
<accession>M2PN20</accession>
<feature type="compositionally biased region" description="Basic and acidic residues" evidence="5">
    <location>
        <begin position="318"/>
        <end position="327"/>
    </location>
</feature>
<dbReference type="HOGENOM" id="CLU_019709_0_0_1"/>
<dbReference type="InterPro" id="IPR017907">
    <property type="entry name" value="Znf_RING_CS"/>
</dbReference>
<feature type="compositionally biased region" description="Low complexity" evidence="5">
    <location>
        <begin position="464"/>
        <end position="477"/>
    </location>
</feature>
<feature type="region of interest" description="Disordered" evidence="5">
    <location>
        <begin position="299"/>
        <end position="353"/>
    </location>
</feature>